<evidence type="ECO:0000313" key="7">
    <source>
        <dbReference type="EMBL" id="RMZ74367.1"/>
    </source>
</evidence>
<evidence type="ECO:0000256" key="6">
    <source>
        <dbReference type="RuleBase" id="RU363053"/>
    </source>
</evidence>
<dbReference type="PANTHER" id="PTHR11266:SF80">
    <property type="entry name" value="PEROXISOMAL MEMBRANE PROTEIN 2"/>
    <property type="match status" value="1"/>
</dbReference>
<dbReference type="EMBL" id="KE747844">
    <property type="protein sequence ID" value="RMZ74367.1"/>
    <property type="molecule type" value="Genomic_DNA"/>
</dbReference>
<evidence type="ECO:0000256" key="3">
    <source>
        <dbReference type="ARBA" id="ARBA00022692"/>
    </source>
</evidence>
<evidence type="ECO:0000256" key="1">
    <source>
        <dbReference type="ARBA" id="ARBA00004141"/>
    </source>
</evidence>
<evidence type="ECO:0000256" key="5">
    <source>
        <dbReference type="ARBA" id="ARBA00023136"/>
    </source>
</evidence>
<dbReference type="AlphaFoldDB" id="A0A3M7MIU1"/>
<accession>A0A3M7MIU1</accession>
<name>A0A3M7MIU1_9PLEO</name>
<feature type="transmembrane region" description="Helical" evidence="6">
    <location>
        <begin position="188"/>
        <end position="203"/>
    </location>
</feature>
<dbReference type="Pfam" id="PF04117">
    <property type="entry name" value="Mpv17_PMP22"/>
    <property type="match status" value="1"/>
</dbReference>
<organism evidence="7 8">
    <name type="scientific">Pyrenophora seminiperda CCB06</name>
    <dbReference type="NCBI Taxonomy" id="1302712"/>
    <lineage>
        <taxon>Eukaryota</taxon>
        <taxon>Fungi</taxon>
        <taxon>Dikarya</taxon>
        <taxon>Ascomycota</taxon>
        <taxon>Pezizomycotina</taxon>
        <taxon>Dothideomycetes</taxon>
        <taxon>Pleosporomycetidae</taxon>
        <taxon>Pleosporales</taxon>
        <taxon>Pleosporineae</taxon>
        <taxon>Pleosporaceae</taxon>
        <taxon>Pyrenophora</taxon>
    </lineage>
</organism>
<dbReference type="OrthoDB" id="10267969at2759"/>
<keyword evidence="4 6" id="KW-1133">Transmembrane helix</keyword>
<comment type="subcellular location">
    <subcellularLocation>
        <location evidence="1">Membrane</location>
        <topology evidence="1">Multi-pass membrane protein</topology>
    </subcellularLocation>
</comment>
<reference evidence="7 8" key="1">
    <citation type="journal article" date="2014" name="PLoS ONE">
        <title>De novo Genome Assembly of the Fungal Plant Pathogen Pyrenophora semeniperda.</title>
        <authorList>
            <person name="Soliai M.M."/>
            <person name="Meyer S.E."/>
            <person name="Udall J.A."/>
            <person name="Elzinga D.E."/>
            <person name="Hermansen R.A."/>
            <person name="Bodily P.M."/>
            <person name="Hart A.A."/>
            <person name="Coleman C.E."/>
        </authorList>
    </citation>
    <scope>NUCLEOTIDE SEQUENCE [LARGE SCALE GENOMIC DNA]</scope>
    <source>
        <strain evidence="7 8">CCB06</strain>
        <tissue evidence="7">Mycelium</tissue>
    </source>
</reference>
<dbReference type="Proteomes" id="UP000265663">
    <property type="component" value="Unassembled WGS sequence"/>
</dbReference>
<evidence type="ECO:0000256" key="4">
    <source>
        <dbReference type="ARBA" id="ARBA00022989"/>
    </source>
</evidence>
<evidence type="ECO:0000313" key="8">
    <source>
        <dbReference type="Proteomes" id="UP000265663"/>
    </source>
</evidence>
<keyword evidence="3 6" id="KW-0812">Transmembrane</keyword>
<sequence>MNGETRTEPDIGRNIAETIDKTFTAYLYNPIRTTKPEEMSMISQTLQGAVLSITSNVLAQAISSYQDSTPFSLNYSQVFQFALFSILSNPPNIIWQGFLEDQFPTNVPSAAPASEKPGSKPDPTKTSLNKTNVFIKFILDQTIGAVMNTLMFLAYMGFVNAQGKPGVNAMDVVKTDCVNKLWPMMKDGYKFWPAISLISFLWIPVDKRIVFGCSVGVVWGIYLSLAVGA</sequence>
<dbReference type="GO" id="GO:0005778">
    <property type="term" value="C:peroxisomal membrane"/>
    <property type="evidence" value="ECO:0007669"/>
    <property type="project" value="TreeGrafter"/>
</dbReference>
<protein>
    <submittedName>
        <fullName evidence="7">Glomerulosclerosis Mpv17</fullName>
    </submittedName>
</protein>
<keyword evidence="5 6" id="KW-0472">Membrane</keyword>
<evidence type="ECO:0000256" key="2">
    <source>
        <dbReference type="ARBA" id="ARBA00006824"/>
    </source>
</evidence>
<feature type="transmembrane region" description="Helical" evidence="6">
    <location>
        <begin position="209"/>
        <end position="228"/>
    </location>
</feature>
<dbReference type="InterPro" id="IPR007248">
    <property type="entry name" value="Mpv17_PMP22"/>
</dbReference>
<keyword evidence="8" id="KW-1185">Reference proteome</keyword>
<comment type="similarity">
    <text evidence="2 6">Belongs to the peroxisomal membrane protein PXMP2/4 family.</text>
</comment>
<gene>
    <name evidence="7" type="ORF">GMOD_00003392</name>
</gene>
<dbReference type="PANTHER" id="PTHR11266">
    <property type="entry name" value="PEROXISOMAL MEMBRANE PROTEIN 2, PXMP2 MPV17"/>
    <property type="match status" value="1"/>
</dbReference>
<proteinExistence type="inferred from homology"/>